<comment type="caution">
    <text evidence="2">The sequence shown here is derived from an EMBL/GenBank/DDBJ whole genome shotgun (WGS) entry which is preliminary data.</text>
</comment>
<organism evidence="2 3">
    <name type="scientific">Macrosiphum euphorbiae</name>
    <name type="common">potato aphid</name>
    <dbReference type="NCBI Taxonomy" id="13131"/>
    <lineage>
        <taxon>Eukaryota</taxon>
        <taxon>Metazoa</taxon>
        <taxon>Ecdysozoa</taxon>
        <taxon>Arthropoda</taxon>
        <taxon>Hexapoda</taxon>
        <taxon>Insecta</taxon>
        <taxon>Pterygota</taxon>
        <taxon>Neoptera</taxon>
        <taxon>Paraneoptera</taxon>
        <taxon>Hemiptera</taxon>
        <taxon>Sternorrhyncha</taxon>
        <taxon>Aphidomorpha</taxon>
        <taxon>Aphidoidea</taxon>
        <taxon>Aphididae</taxon>
        <taxon>Macrosiphini</taxon>
        <taxon>Macrosiphum</taxon>
    </lineage>
</organism>
<keyword evidence="3" id="KW-1185">Reference proteome</keyword>
<protein>
    <submittedName>
        <fullName evidence="2">Uncharacterized protein</fullName>
    </submittedName>
</protein>
<feature type="compositionally biased region" description="Polar residues" evidence="1">
    <location>
        <begin position="65"/>
        <end position="80"/>
    </location>
</feature>
<gene>
    <name evidence="2" type="ORF">MEUPH1_LOCUS10455</name>
</gene>
<dbReference type="EMBL" id="CARXXK010000002">
    <property type="protein sequence ID" value="CAI6354454.1"/>
    <property type="molecule type" value="Genomic_DNA"/>
</dbReference>
<name>A0AAV0WET8_9HEMI</name>
<feature type="compositionally biased region" description="Low complexity" evidence="1">
    <location>
        <begin position="7"/>
        <end position="28"/>
    </location>
</feature>
<sequence>MRSPQVTGSETTSSTTTAPSITTTITTTADKQLTPVARRPQFRTPLGENVQRKYCHVRGALNTRARTGTTRLVHTHTASSHAPPRSRVRTCARHCAAAALYGRRKE</sequence>
<feature type="region of interest" description="Disordered" evidence="1">
    <location>
        <begin position="65"/>
        <end position="86"/>
    </location>
</feature>
<dbReference type="AlphaFoldDB" id="A0AAV0WET8"/>
<evidence type="ECO:0000313" key="3">
    <source>
        <dbReference type="Proteomes" id="UP001160148"/>
    </source>
</evidence>
<evidence type="ECO:0000313" key="2">
    <source>
        <dbReference type="EMBL" id="CAI6354454.1"/>
    </source>
</evidence>
<reference evidence="2 3" key="1">
    <citation type="submission" date="2023-01" db="EMBL/GenBank/DDBJ databases">
        <authorList>
            <person name="Whitehead M."/>
        </authorList>
    </citation>
    <scope>NUCLEOTIDE SEQUENCE [LARGE SCALE GENOMIC DNA]</scope>
</reference>
<accession>A0AAV0WET8</accession>
<proteinExistence type="predicted"/>
<dbReference type="Proteomes" id="UP001160148">
    <property type="component" value="Unassembled WGS sequence"/>
</dbReference>
<evidence type="ECO:0000256" key="1">
    <source>
        <dbReference type="SAM" id="MobiDB-lite"/>
    </source>
</evidence>
<feature type="region of interest" description="Disordered" evidence="1">
    <location>
        <begin position="1"/>
        <end position="49"/>
    </location>
</feature>